<feature type="compositionally biased region" description="Polar residues" evidence="1">
    <location>
        <begin position="319"/>
        <end position="330"/>
    </location>
</feature>
<keyword evidence="3" id="KW-1185">Reference proteome</keyword>
<dbReference type="AlphaFoldDB" id="A0A072MWQ0"/>
<dbReference type="Proteomes" id="UP000035057">
    <property type="component" value="Unassembled WGS sequence"/>
</dbReference>
<name>A0A072MWQ0_9GAMM</name>
<organism evidence="2 3">
    <name type="scientific">Marinobacter nitratireducens</name>
    <dbReference type="NCBI Taxonomy" id="1137280"/>
    <lineage>
        <taxon>Bacteria</taxon>
        <taxon>Pseudomonadati</taxon>
        <taxon>Pseudomonadota</taxon>
        <taxon>Gammaproteobacteria</taxon>
        <taxon>Pseudomonadales</taxon>
        <taxon>Marinobacteraceae</taxon>
        <taxon>Marinobacter</taxon>
    </lineage>
</organism>
<protein>
    <submittedName>
        <fullName evidence="2">Uncharacterized protein</fullName>
    </submittedName>
</protein>
<accession>A0A072MWQ0</accession>
<dbReference type="EMBL" id="ANIE01000009">
    <property type="protein sequence ID" value="KEF29859.1"/>
    <property type="molecule type" value="Genomic_DNA"/>
</dbReference>
<reference evidence="2 3" key="1">
    <citation type="submission" date="2012-12" db="EMBL/GenBank/DDBJ databases">
        <title>Genome assembly of Marinobacter sp. AK21.</title>
        <authorList>
            <person name="Khatri I."/>
            <person name="Kumar R."/>
            <person name="Vaidya B."/>
            <person name="Subramanian S."/>
            <person name="Pinnaka A."/>
        </authorList>
    </citation>
    <scope>NUCLEOTIDE SEQUENCE [LARGE SCALE GENOMIC DNA]</scope>
    <source>
        <strain evidence="2 3">AK21</strain>
    </source>
</reference>
<feature type="compositionally biased region" description="Polar residues" evidence="1">
    <location>
        <begin position="299"/>
        <end position="308"/>
    </location>
</feature>
<evidence type="ECO:0000256" key="1">
    <source>
        <dbReference type="SAM" id="MobiDB-lite"/>
    </source>
</evidence>
<evidence type="ECO:0000313" key="2">
    <source>
        <dbReference type="EMBL" id="KEF29859.1"/>
    </source>
</evidence>
<dbReference type="STRING" id="1137280.D777_03035"/>
<gene>
    <name evidence="2" type="ORF">D777_03035</name>
</gene>
<sequence>MFAALSVAAFGLSGCGMEDTGPVAFNPATNVDVTFSSFTLTEATDTLLFGDLFAAVQPAGTEGTRAAELAAGIRAQLAAFLTLTYTADSEPVLESARNPLDLMRRVLGEDEIGNFRAGKEYISSRIDETAAGEYSNTTNDVSIRFTDQQALLDGEPLTDYQWRYPILKWAYTPDTSDRVTRIISWVASGDFAEGSTRPSATLGTQFLPRDFLALGYNDGARLHSEGSIVIEGEREMSFVREYNGENTDVINIDGTAIGTNGGTTGGPEFEFAGSTVDCVRVEMDYDTLTVNVFTSLNEAPQDGDTNNPAYCLNKANPDENYQGTASTLRP</sequence>
<proteinExistence type="predicted"/>
<feature type="region of interest" description="Disordered" evidence="1">
    <location>
        <begin position="299"/>
        <end position="330"/>
    </location>
</feature>
<dbReference type="PATRIC" id="fig|1137280.3.peg.2852"/>
<evidence type="ECO:0000313" key="3">
    <source>
        <dbReference type="Proteomes" id="UP000035057"/>
    </source>
</evidence>
<comment type="caution">
    <text evidence="2">The sequence shown here is derived from an EMBL/GenBank/DDBJ whole genome shotgun (WGS) entry which is preliminary data.</text>
</comment>